<evidence type="ECO:0000313" key="3">
    <source>
        <dbReference type="EMBL" id="CEM39421.1"/>
    </source>
</evidence>
<proteinExistence type="predicted"/>
<evidence type="ECO:0008006" key="4">
    <source>
        <dbReference type="Google" id="ProtNLM"/>
    </source>
</evidence>
<feature type="signal peptide" evidence="2">
    <location>
        <begin position="1"/>
        <end position="24"/>
    </location>
</feature>
<feature type="region of interest" description="Disordered" evidence="1">
    <location>
        <begin position="834"/>
        <end position="854"/>
    </location>
</feature>
<evidence type="ECO:0000256" key="1">
    <source>
        <dbReference type="SAM" id="MobiDB-lite"/>
    </source>
</evidence>
<evidence type="ECO:0000256" key="2">
    <source>
        <dbReference type="SAM" id="SignalP"/>
    </source>
</evidence>
<dbReference type="EMBL" id="CDMZ01001929">
    <property type="protein sequence ID" value="CEM39421.1"/>
    <property type="molecule type" value="Genomic_DNA"/>
</dbReference>
<sequence>MRGRVLEILLTVGVCLCPPAAVSASPGLLSIAREGLGDAAAGASAQISNARALQEGSHLGGGIGDAVNLTPRLPSVYEGGATVAISIEGNLRNATLDHEFVECGGSSHYGGVWYRLVVPTLNLERPVEVSVDTCTGTLIDTVMGALSGSDCATDSSSCQCVGWNDDFDGCGYQSRVSFPGEAGREVFVIVRPFSTADEGGDFNLTVTLAEACEVPVDLSSLNSVKLHPLHSRTSVESLLIGIGSLRVPVQCSGELACAYWSSGSQIWMWADASNCATRLQCDQGELGVVASHINLTCSETCEVPVSLSALNSSKLHPLLSRSTNEPLAVGIGSRRVSLQCPEEMDCAYWSPNSERWVSAGTWECVTSLRCVEGHLSVASNTNLTCSEKCDVPVDLAGLNSSQLHPLHSRRFDDPLAVGIGSQRVSLVCPFEMHCAYWSSSSERWMSAASWGCETSLQCEEGELRVATDRNVTCLEKCDVPVVLSGLNSSLLHPLHTRRSTEPLAVGLSSQRVALQCPEEMDCAYWSSNSESWISAGSWRCATSLQCEGGELRVASNTRVTCLEKCDVPTDLSGVNSSQIHPLHSRRYNNSLAVGLGSRSVSLQCPEDLACAYWSSSSGSWMSAGSWDCVTSLHCMNGELSVASSTNLTCSEKCDVPVDLSGVNSSLLHPLHTRSYGDSLAVGIGSQRVSLQCPEDLACAYRSSGSGGMWMSAGSWGCETSLQCQEGELRVASTTNLTCSETCDVPVDFSGLNSSLLHPLHSRRSSEALAVGIGSQRVALECPRGYACAYWSSLSEKWLSASSWSCETSLQCEEGELRVTTNSKVTCLEACEFPEDPSHHTRNSNSNNNTPPINPLLQPRLGEVVTIGLDPKSVGLQCPQDYGCAYWSSVTQSWWPAGPNDCTSTLSCEDRQLASDRNLTCLEACEVPVELSGLNSSTLDPLLFRRSDTAYFLAAGVEPAHFYLQCPEGYTCTTWSTLSREWRPASFSDCATYLQCEDGQLRVAATARWNQLACQPASK</sequence>
<gene>
    <name evidence="3" type="ORF">Cvel_24872</name>
</gene>
<keyword evidence="2" id="KW-0732">Signal</keyword>
<organism evidence="3">
    <name type="scientific">Chromera velia CCMP2878</name>
    <dbReference type="NCBI Taxonomy" id="1169474"/>
    <lineage>
        <taxon>Eukaryota</taxon>
        <taxon>Sar</taxon>
        <taxon>Alveolata</taxon>
        <taxon>Colpodellida</taxon>
        <taxon>Chromeraceae</taxon>
        <taxon>Chromera</taxon>
    </lineage>
</organism>
<dbReference type="AlphaFoldDB" id="A0A0G4H6V3"/>
<feature type="chain" id="PRO_5005191067" description="Sushi domain-containing protein" evidence="2">
    <location>
        <begin position="25"/>
        <end position="1018"/>
    </location>
</feature>
<accession>A0A0G4H6V3</accession>
<reference evidence="3" key="1">
    <citation type="submission" date="2014-11" db="EMBL/GenBank/DDBJ databases">
        <authorList>
            <person name="Otto D Thomas"/>
            <person name="Naeem Raeece"/>
        </authorList>
    </citation>
    <scope>NUCLEOTIDE SEQUENCE</scope>
</reference>
<dbReference type="VEuPathDB" id="CryptoDB:Cvel_24872"/>
<protein>
    <recommendedName>
        <fullName evidence="4">Sushi domain-containing protein</fullName>
    </recommendedName>
</protein>
<name>A0A0G4H6V3_9ALVE</name>